<protein>
    <submittedName>
        <fullName evidence="1">Uncharacterized protein</fullName>
    </submittedName>
</protein>
<sequence>MLSFPLLLSLSPFRIFLALFHIFFLLSPLQWFVSSCSGAYPGSYSTRVGRDIRRPDHEYHGEQTRGYSVALYSSWFFSWARSMYVCMNASQYIVSGQAKGTGCPSALCLIG</sequence>
<reference evidence="1" key="1">
    <citation type="submission" date="2014-02" db="EMBL/GenBank/DDBJ databases">
        <title>The Genome Sequence of Trichophyton rubrum (morphotype fischeri) CBS 288.86.</title>
        <authorList>
            <consortium name="The Broad Institute Genomics Platform"/>
            <person name="Cuomo C.A."/>
            <person name="White T.C."/>
            <person name="Graser Y."/>
            <person name="Martinez-Rossi N."/>
            <person name="Heitman J."/>
            <person name="Young S.K."/>
            <person name="Zeng Q."/>
            <person name="Gargeya S."/>
            <person name="Abouelleil A."/>
            <person name="Alvarado L."/>
            <person name="Chapman S.B."/>
            <person name="Gainer-Dewar J."/>
            <person name="Goldberg J."/>
            <person name="Griggs A."/>
            <person name="Gujja S."/>
            <person name="Hansen M."/>
            <person name="Howarth C."/>
            <person name="Imamovic A."/>
            <person name="Larimer J."/>
            <person name="Martinez D."/>
            <person name="Murphy C."/>
            <person name="Pearson M.D."/>
            <person name="Persinoti G."/>
            <person name="Poon T."/>
            <person name="Priest M."/>
            <person name="Roberts A.D."/>
            <person name="Saif S."/>
            <person name="Shea T.D."/>
            <person name="Sykes S.N."/>
            <person name="Wortman J."/>
            <person name="Nusbaum C."/>
            <person name="Birren B."/>
        </authorList>
    </citation>
    <scope>NUCLEOTIDE SEQUENCE [LARGE SCALE GENOMIC DNA]</scope>
    <source>
        <strain evidence="1">CBS 288.86</strain>
    </source>
</reference>
<accession>A0A022W6U6</accession>
<dbReference type="Proteomes" id="UP000023758">
    <property type="component" value="Unassembled WGS sequence"/>
</dbReference>
<proteinExistence type="predicted"/>
<dbReference type="EMBL" id="KK207796">
    <property type="protein sequence ID" value="EZF54024.1"/>
    <property type="molecule type" value="Genomic_DNA"/>
</dbReference>
<gene>
    <name evidence="1" type="ORF">H103_03110</name>
</gene>
<dbReference type="HOGENOM" id="CLU_2160212_0_0_1"/>
<dbReference type="AlphaFoldDB" id="A0A022W6U6"/>
<organism evidence="1">
    <name type="scientific">Trichophyton rubrum CBS 288.86</name>
    <dbReference type="NCBI Taxonomy" id="1215330"/>
    <lineage>
        <taxon>Eukaryota</taxon>
        <taxon>Fungi</taxon>
        <taxon>Dikarya</taxon>
        <taxon>Ascomycota</taxon>
        <taxon>Pezizomycotina</taxon>
        <taxon>Eurotiomycetes</taxon>
        <taxon>Eurotiomycetidae</taxon>
        <taxon>Onygenales</taxon>
        <taxon>Arthrodermataceae</taxon>
        <taxon>Trichophyton</taxon>
    </lineage>
</organism>
<evidence type="ECO:0000313" key="1">
    <source>
        <dbReference type="EMBL" id="EZF54024.1"/>
    </source>
</evidence>
<name>A0A022W6U6_TRIRU</name>